<dbReference type="SUPFAM" id="SSF54427">
    <property type="entry name" value="NTF2-like"/>
    <property type="match status" value="1"/>
</dbReference>
<feature type="domain" description="Limonene-1,2-epoxide hydrolase" evidence="1">
    <location>
        <begin position="3"/>
        <end position="120"/>
    </location>
</feature>
<proteinExistence type="predicted"/>
<accession>A0A239D7Q3</accession>
<evidence type="ECO:0000259" key="1">
    <source>
        <dbReference type="Pfam" id="PF07858"/>
    </source>
</evidence>
<keyword evidence="3" id="KW-1185">Reference proteome</keyword>
<reference evidence="3" key="1">
    <citation type="submission" date="2017-06" db="EMBL/GenBank/DDBJ databases">
        <authorList>
            <person name="Varghese N."/>
            <person name="Submissions S."/>
        </authorList>
    </citation>
    <scope>NUCLEOTIDE SEQUENCE [LARGE SCALE GENOMIC DNA]</scope>
    <source>
        <strain evidence="3">DSM 44485</strain>
    </source>
</reference>
<keyword evidence="2" id="KW-0378">Hydrolase</keyword>
<dbReference type="InterPro" id="IPR032710">
    <property type="entry name" value="NTF2-like_dom_sf"/>
</dbReference>
<dbReference type="InterPro" id="IPR013100">
    <property type="entry name" value="LEH"/>
</dbReference>
<dbReference type="Pfam" id="PF07858">
    <property type="entry name" value="LEH"/>
    <property type="match status" value="1"/>
</dbReference>
<evidence type="ECO:0000313" key="3">
    <source>
        <dbReference type="Proteomes" id="UP000198420"/>
    </source>
</evidence>
<evidence type="ECO:0000313" key="2">
    <source>
        <dbReference type="EMBL" id="SNS28309.1"/>
    </source>
</evidence>
<dbReference type="RefSeq" id="WP_089315279.1">
    <property type="nucleotide sequence ID" value="NZ_FZNP01000014.1"/>
</dbReference>
<gene>
    <name evidence="2" type="ORF">SAMN06265355_11432</name>
</gene>
<dbReference type="Gene3D" id="3.10.450.50">
    <property type="match status" value="1"/>
</dbReference>
<dbReference type="AlphaFoldDB" id="A0A239D7Q3"/>
<sequence length="135" mass="14962">MTEIQIVTDFLAALEDLNVDRALAHAAPGMVYQNVPLPPARGLPAVEKTLRAMTRYGTGFEARVHNIAATGPVVLTERTDVLERGSWRAEFWVCGTFEVHDGKITLWRDYFDWTTFLAASAKGLLTAALSRARTK</sequence>
<protein>
    <submittedName>
        <fullName evidence="2">Limonene-1,2-epoxide hydrolase</fullName>
    </submittedName>
</protein>
<dbReference type="OrthoDB" id="9781757at2"/>
<name>A0A239D7Q3_9ACTN</name>
<dbReference type="GO" id="GO:0016787">
    <property type="term" value="F:hydrolase activity"/>
    <property type="evidence" value="ECO:0007669"/>
    <property type="project" value="UniProtKB-KW"/>
</dbReference>
<dbReference type="Proteomes" id="UP000198420">
    <property type="component" value="Unassembled WGS sequence"/>
</dbReference>
<organism evidence="2 3">
    <name type="scientific">Actinomadura mexicana</name>
    <dbReference type="NCBI Taxonomy" id="134959"/>
    <lineage>
        <taxon>Bacteria</taxon>
        <taxon>Bacillati</taxon>
        <taxon>Actinomycetota</taxon>
        <taxon>Actinomycetes</taxon>
        <taxon>Streptosporangiales</taxon>
        <taxon>Thermomonosporaceae</taxon>
        <taxon>Actinomadura</taxon>
    </lineage>
</organism>
<dbReference type="EMBL" id="FZNP01000014">
    <property type="protein sequence ID" value="SNS28309.1"/>
    <property type="molecule type" value="Genomic_DNA"/>
</dbReference>